<dbReference type="InterPro" id="IPR027417">
    <property type="entry name" value="P-loop_NTPase"/>
</dbReference>
<dbReference type="GO" id="GO:0043531">
    <property type="term" value="F:ADP binding"/>
    <property type="evidence" value="ECO:0007669"/>
    <property type="project" value="InterPro"/>
</dbReference>
<evidence type="ECO:0000256" key="7">
    <source>
        <dbReference type="SAM" id="Coils"/>
    </source>
</evidence>
<keyword evidence="3" id="KW-0677">Repeat</keyword>
<organism evidence="9">
    <name type="scientific">Fagus sylvatica</name>
    <name type="common">Beechnut</name>
    <dbReference type="NCBI Taxonomy" id="28930"/>
    <lineage>
        <taxon>Eukaryota</taxon>
        <taxon>Viridiplantae</taxon>
        <taxon>Streptophyta</taxon>
        <taxon>Embryophyta</taxon>
        <taxon>Tracheophyta</taxon>
        <taxon>Spermatophyta</taxon>
        <taxon>Magnoliopsida</taxon>
        <taxon>eudicotyledons</taxon>
        <taxon>Gunneridae</taxon>
        <taxon>Pentapetalae</taxon>
        <taxon>rosids</taxon>
        <taxon>fabids</taxon>
        <taxon>Fagales</taxon>
        <taxon>Fagaceae</taxon>
        <taxon>Fagus</taxon>
    </lineage>
</organism>
<keyword evidence="4" id="KW-0547">Nucleotide-binding</keyword>
<dbReference type="InterPro" id="IPR042197">
    <property type="entry name" value="Apaf_helical"/>
</dbReference>
<dbReference type="Gene3D" id="1.10.10.10">
    <property type="entry name" value="Winged helix-like DNA-binding domain superfamily/Winged helix DNA-binding domain"/>
    <property type="match status" value="1"/>
</dbReference>
<dbReference type="FunFam" id="3.40.50.300:FF:001091">
    <property type="entry name" value="Probable disease resistance protein At1g61300"/>
    <property type="match status" value="1"/>
</dbReference>
<dbReference type="GO" id="GO:0006952">
    <property type="term" value="P:defense response"/>
    <property type="evidence" value="ECO:0007669"/>
    <property type="project" value="UniProtKB-KW"/>
</dbReference>
<proteinExistence type="inferred from homology"/>
<dbReference type="PANTHER" id="PTHR33463:SF198">
    <property type="entry name" value="RPP4C3"/>
    <property type="match status" value="1"/>
</dbReference>
<dbReference type="AlphaFoldDB" id="A0A2N9GY05"/>
<evidence type="ECO:0000259" key="8">
    <source>
        <dbReference type="SMART" id="SM00382"/>
    </source>
</evidence>
<keyword evidence="2" id="KW-0433">Leucine-rich repeat</keyword>
<dbReference type="SUPFAM" id="SSF52058">
    <property type="entry name" value="L domain-like"/>
    <property type="match status" value="1"/>
</dbReference>
<dbReference type="GO" id="GO:0005524">
    <property type="term" value="F:ATP binding"/>
    <property type="evidence" value="ECO:0007669"/>
    <property type="project" value="UniProtKB-KW"/>
</dbReference>
<name>A0A2N9GY05_FAGSY</name>
<evidence type="ECO:0000313" key="9">
    <source>
        <dbReference type="EMBL" id="SPD07186.1"/>
    </source>
</evidence>
<protein>
    <recommendedName>
        <fullName evidence="8">AAA+ ATPase domain-containing protein</fullName>
    </recommendedName>
</protein>
<keyword evidence="6" id="KW-0067">ATP-binding</keyword>
<dbReference type="EMBL" id="OIVN01002889">
    <property type="protein sequence ID" value="SPD07186.1"/>
    <property type="molecule type" value="Genomic_DNA"/>
</dbReference>
<evidence type="ECO:0000256" key="4">
    <source>
        <dbReference type="ARBA" id="ARBA00022741"/>
    </source>
</evidence>
<dbReference type="InterPro" id="IPR002182">
    <property type="entry name" value="NB-ARC"/>
</dbReference>
<dbReference type="InterPro" id="IPR036388">
    <property type="entry name" value="WH-like_DNA-bd_sf"/>
</dbReference>
<keyword evidence="7" id="KW-0175">Coiled coil</keyword>
<dbReference type="InterPro" id="IPR032675">
    <property type="entry name" value="LRR_dom_sf"/>
</dbReference>
<dbReference type="SUPFAM" id="SSF52540">
    <property type="entry name" value="P-loop containing nucleoside triphosphate hydrolases"/>
    <property type="match status" value="1"/>
</dbReference>
<dbReference type="Pfam" id="PF00931">
    <property type="entry name" value="NB-ARC"/>
    <property type="match status" value="1"/>
</dbReference>
<dbReference type="Gene3D" id="3.40.50.300">
    <property type="entry name" value="P-loop containing nucleotide triphosphate hydrolases"/>
    <property type="match status" value="1"/>
</dbReference>
<dbReference type="Gene3D" id="1.10.8.430">
    <property type="entry name" value="Helical domain of apoptotic protease-activating factors"/>
    <property type="match status" value="1"/>
</dbReference>
<feature type="domain" description="AAA+ ATPase" evidence="8">
    <location>
        <begin position="172"/>
        <end position="326"/>
    </location>
</feature>
<dbReference type="Gene3D" id="3.80.10.10">
    <property type="entry name" value="Ribonuclease Inhibitor"/>
    <property type="match status" value="1"/>
</dbReference>
<gene>
    <name evidence="9" type="ORF">FSB_LOCUS35068</name>
</gene>
<evidence type="ECO:0000256" key="1">
    <source>
        <dbReference type="ARBA" id="ARBA00008894"/>
    </source>
</evidence>
<accession>A0A2N9GY05</accession>
<sequence>MNYLEKIGDQIFDCALAAVVRQLNYLIHYKSNLDNLKTQVEELQNAKDRVKQDVETAKRNVEEIYADVQKWLSDSDGITVEAEKIFGDNGQAKIMCCNGWCPNLKSRYRLSKRAVEMKSKVEESKGKGKFDKVGYREPIQAVGITTLNRGYEAFESRRMALIGVLEALKDPNINKIGVYGTGGMGKTMLVKEVVAQAQRDKLFDKYPFVVVSQDPNLEKIQREIADQLDLKFNVEDKFVRADQLHKRLQQEKILIVIDDIWKALDLEALGIPFGNDKTGCKILLTSRFHNVLRNDMNTQKEFQVGVLSDNEARTLFQKIVVGLTKTPEIQATMEEILKECGGLPIAITTVANALKNQENVNIWKDALKQLKMSSPTEIKGMEEKVYKSIKLSYKFLQSKEAKSLFLLCSLHGEDSNIDVEDLLRYGVGLGWFRNVDTMENARHRVDNLVEILKDSSLLLDGYENGTVKMHDVIRDVAINIAVENEHMFTIRSAIDLEDLSKWNNSTAISLPGIDIDVCELPERLECSKLQLFLLFNQKDSFKIPDSFFGGLKELRVLKIPEISPAILPSSLLSLEKLQTLCLDGQVKDVTIIGELKNLKVLTLSLSNLEQLPKEIGQLSHIQLLDLKKCYKLKVIPPNVLSNLKKLEELYMPSSVQWETEVQSTNGSNAMVSELDHLSQLTTLDIFIQNPKILPKALIFKNLKRYRINIGSDQYLVFWLRNSRSLELHISIQLDDGIKALLKTCEHLHLGAESGVKSVLYELNSEDFPLLKLLYIRDNDEIQYIIKFRGVSRYCIS</sequence>
<feature type="coiled-coil region" evidence="7">
    <location>
        <begin position="26"/>
        <end position="67"/>
    </location>
</feature>
<reference evidence="9" key="1">
    <citation type="submission" date="2018-02" db="EMBL/GenBank/DDBJ databases">
        <authorList>
            <person name="Cohen D.B."/>
            <person name="Kent A.D."/>
        </authorList>
    </citation>
    <scope>NUCLEOTIDE SEQUENCE</scope>
</reference>
<dbReference type="SMART" id="SM00382">
    <property type="entry name" value="AAA"/>
    <property type="match status" value="1"/>
</dbReference>
<evidence type="ECO:0000256" key="2">
    <source>
        <dbReference type="ARBA" id="ARBA00022614"/>
    </source>
</evidence>
<comment type="similarity">
    <text evidence="1">Belongs to the disease resistance NB-LRR family.</text>
</comment>
<evidence type="ECO:0000256" key="6">
    <source>
        <dbReference type="ARBA" id="ARBA00022840"/>
    </source>
</evidence>
<dbReference type="PRINTS" id="PR00364">
    <property type="entry name" value="DISEASERSIST"/>
</dbReference>
<dbReference type="PANTHER" id="PTHR33463">
    <property type="entry name" value="NB-ARC DOMAIN-CONTAINING PROTEIN-RELATED"/>
    <property type="match status" value="1"/>
</dbReference>
<dbReference type="InterPro" id="IPR003593">
    <property type="entry name" value="AAA+_ATPase"/>
</dbReference>
<dbReference type="InterPro" id="IPR050905">
    <property type="entry name" value="Plant_NBS-LRR"/>
</dbReference>
<evidence type="ECO:0000256" key="5">
    <source>
        <dbReference type="ARBA" id="ARBA00022821"/>
    </source>
</evidence>
<evidence type="ECO:0000256" key="3">
    <source>
        <dbReference type="ARBA" id="ARBA00022737"/>
    </source>
</evidence>
<keyword evidence="5" id="KW-0611">Plant defense</keyword>